<accession>A0ABU0JH48</accession>
<dbReference type="EMBL" id="JAUSVX010000017">
    <property type="protein sequence ID" value="MDQ0473622.1"/>
    <property type="molecule type" value="Genomic_DNA"/>
</dbReference>
<feature type="transmembrane region" description="Helical" evidence="1">
    <location>
        <begin position="41"/>
        <end position="63"/>
    </location>
</feature>
<evidence type="ECO:0000313" key="2">
    <source>
        <dbReference type="EMBL" id="MDQ0473622.1"/>
    </source>
</evidence>
<organism evidence="2 3">
    <name type="scientific">Labrys wisconsinensis</name>
    <dbReference type="NCBI Taxonomy" id="425677"/>
    <lineage>
        <taxon>Bacteria</taxon>
        <taxon>Pseudomonadati</taxon>
        <taxon>Pseudomonadota</taxon>
        <taxon>Alphaproteobacteria</taxon>
        <taxon>Hyphomicrobiales</taxon>
        <taxon>Xanthobacteraceae</taxon>
        <taxon>Labrys</taxon>
    </lineage>
</organism>
<name>A0ABU0JH48_9HYPH</name>
<keyword evidence="1" id="KW-0472">Membrane</keyword>
<dbReference type="Proteomes" id="UP001242480">
    <property type="component" value="Unassembled WGS sequence"/>
</dbReference>
<dbReference type="RefSeq" id="WP_307282173.1">
    <property type="nucleotide sequence ID" value="NZ_JAUSVX010000017.1"/>
</dbReference>
<gene>
    <name evidence="2" type="ORF">QO011_006658</name>
</gene>
<keyword evidence="1" id="KW-0812">Transmembrane</keyword>
<feature type="transmembrane region" description="Helical" evidence="1">
    <location>
        <begin position="6"/>
        <end position="25"/>
    </location>
</feature>
<sequence length="87" mass="9611">MARPLLYELLLFLIPFALYALWLAMKRINPMERRAWRNAPLLWLLLGALVTTGIGLGLVGHFGGAPAGSVYVPAHLENGKLVEPTMQ</sequence>
<evidence type="ECO:0000256" key="1">
    <source>
        <dbReference type="SAM" id="Phobius"/>
    </source>
</evidence>
<reference evidence="2 3" key="1">
    <citation type="submission" date="2023-07" db="EMBL/GenBank/DDBJ databases">
        <title>Genomic Encyclopedia of Type Strains, Phase IV (KMG-IV): sequencing the most valuable type-strain genomes for metagenomic binning, comparative biology and taxonomic classification.</title>
        <authorList>
            <person name="Goeker M."/>
        </authorList>
    </citation>
    <scope>NUCLEOTIDE SEQUENCE [LARGE SCALE GENOMIC DNA]</scope>
    <source>
        <strain evidence="2 3">DSM 19619</strain>
    </source>
</reference>
<protein>
    <submittedName>
        <fullName evidence="2">Uncharacterized protein</fullName>
    </submittedName>
</protein>
<dbReference type="InterPro" id="IPR046093">
    <property type="entry name" value="DUF6111"/>
</dbReference>
<proteinExistence type="predicted"/>
<comment type="caution">
    <text evidence="2">The sequence shown here is derived from an EMBL/GenBank/DDBJ whole genome shotgun (WGS) entry which is preliminary data.</text>
</comment>
<evidence type="ECO:0000313" key="3">
    <source>
        <dbReference type="Proteomes" id="UP001242480"/>
    </source>
</evidence>
<keyword evidence="1" id="KW-1133">Transmembrane helix</keyword>
<keyword evidence="3" id="KW-1185">Reference proteome</keyword>
<dbReference type="Pfam" id="PF19606">
    <property type="entry name" value="DUF6111"/>
    <property type="match status" value="1"/>
</dbReference>